<dbReference type="HOGENOM" id="CLU_154758_0_0_1"/>
<dbReference type="STRING" id="686832.A0A0C3CZX0"/>
<evidence type="ECO:0000256" key="1">
    <source>
        <dbReference type="SAM" id="MobiDB-lite"/>
    </source>
</evidence>
<evidence type="ECO:0000313" key="2">
    <source>
        <dbReference type="EMBL" id="KIM49421.1"/>
    </source>
</evidence>
<dbReference type="Proteomes" id="UP000053424">
    <property type="component" value="Unassembled WGS sequence"/>
</dbReference>
<organism evidence="2 3">
    <name type="scientific">Hebeloma cylindrosporum</name>
    <dbReference type="NCBI Taxonomy" id="76867"/>
    <lineage>
        <taxon>Eukaryota</taxon>
        <taxon>Fungi</taxon>
        <taxon>Dikarya</taxon>
        <taxon>Basidiomycota</taxon>
        <taxon>Agaricomycotina</taxon>
        <taxon>Agaricomycetes</taxon>
        <taxon>Agaricomycetidae</taxon>
        <taxon>Agaricales</taxon>
        <taxon>Agaricineae</taxon>
        <taxon>Hymenogastraceae</taxon>
        <taxon>Hebeloma</taxon>
    </lineage>
</organism>
<accession>A0A0C3CZX0</accession>
<reference evidence="3" key="2">
    <citation type="submission" date="2015-01" db="EMBL/GenBank/DDBJ databases">
        <title>Evolutionary Origins and Diversification of the Mycorrhizal Mutualists.</title>
        <authorList>
            <consortium name="DOE Joint Genome Institute"/>
            <consortium name="Mycorrhizal Genomics Consortium"/>
            <person name="Kohler A."/>
            <person name="Kuo A."/>
            <person name="Nagy L.G."/>
            <person name="Floudas D."/>
            <person name="Copeland A."/>
            <person name="Barry K.W."/>
            <person name="Cichocki N."/>
            <person name="Veneault-Fourrey C."/>
            <person name="LaButti K."/>
            <person name="Lindquist E.A."/>
            <person name="Lipzen A."/>
            <person name="Lundell T."/>
            <person name="Morin E."/>
            <person name="Murat C."/>
            <person name="Riley R."/>
            <person name="Ohm R."/>
            <person name="Sun H."/>
            <person name="Tunlid A."/>
            <person name="Henrissat B."/>
            <person name="Grigoriev I.V."/>
            <person name="Hibbett D.S."/>
            <person name="Martin F."/>
        </authorList>
    </citation>
    <scope>NUCLEOTIDE SEQUENCE [LARGE SCALE GENOMIC DNA]</scope>
    <source>
        <strain evidence="3">h7</strain>
    </source>
</reference>
<feature type="compositionally biased region" description="Low complexity" evidence="1">
    <location>
        <begin position="55"/>
        <end position="80"/>
    </location>
</feature>
<evidence type="ECO:0000313" key="3">
    <source>
        <dbReference type="Proteomes" id="UP000053424"/>
    </source>
</evidence>
<protein>
    <submittedName>
        <fullName evidence="2">Uncharacterized protein</fullName>
    </submittedName>
</protein>
<name>A0A0C3CZX0_HEBCY</name>
<feature type="compositionally biased region" description="Polar residues" evidence="1">
    <location>
        <begin position="121"/>
        <end position="131"/>
    </location>
</feature>
<dbReference type="OrthoDB" id="191192at2759"/>
<dbReference type="AlphaFoldDB" id="A0A0C3CZX0"/>
<dbReference type="EMBL" id="KN831768">
    <property type="protein sequence ID" value="KIM49421.1"/>
    <property type="molecule type" value="Genomic_DNA"/>
</dbReference>
<sequence length="131" mass="14117">MVQSPLLESFDPFATHPFTNGCGLLPQPPPPSLYAIPIPSSHSKPKELQKYPDLSTSASSISSSSSTKSLNFATPLTSPQPQRPPPSSSVTPSSPPGRQIFVPFRKDTSSPDLVLKKKTPWRSNNSTICTK</sequence>
<feature type="region of interest" description="Disordered" evidence="1">
    <location>
        <begin position="18"/>
        <end position="131"/>
    </location>
</feature>
<keyword evidence="3" id="KW-1185">Reference proteome</keyword>
<proteinExistence type="predicted"/>
<reference evidence="2 3" key="1">
    <citation type="submission" date="2014-04" db="EMBL/GenBank/DDBJ databases">
        <authorList>
            <consortium name="DOE Joint Genome Institute"/>
            <person name="Kuo A."/>
            <person name="Gay G."/>
            <person name="Dore J."/>
            <person name="Kohler A."/>
            <person name="Nagy L.G."/>
            <person name="Floudas D."/>
            <person name="Copeland A."/>
            <person name="Barry K.W."/>
            <person name="Cichocki N."/>
            <person name="Veneault-Fourrey C."/>
            <person name="LaButti K."/>
            <person name="Lindquist E.A."/>
            <person name="Lipzen A."/>
            <person name="Lundell T."/>
            <person name="Morin E."/>
            <person name="Murat C."/>
            <person name="Sun H."/>
            <person name="Tunlid A."/>
            <person name="Henrissat B."/>
            <person name="Grigoriev I.V."/>
            <person name="Hibbett D.S."/>
            <person name="Martin F."/>
            <person name="Nordberg H.P."/>
            <person name="Cantor M.N."/>
            <person name="Hua S.X."/>
        </authorList>
    </citation>
    <scope>NUCLEOTIDE SEQUENCE [LARGE SCALE GENOMIC DNA]</scope>
    <source>
        <strain evidence="3">h7</strain>
    </source>
</reference>
<gene>
    <name evidence="2" type="ORF">M413DRAFT_21651</name>
</gene>